<dbReference type="PANTHER" id="PTHR46289:SF14">
    <property type="entry name" value="DUF4371 DOMAIN-CONTAINING PROTEIN"/>
    <property type="match status" value="1"/>
</dbReference>
<keyword evidence="3" id="KW-1185">Reference proteome</keyword>
<dbReference type="AlphaFoldDB" id="A0AAV0VYC2"/>
<accession>A0AAV0VYC2</accession>
<evidence type="ECO:0000256" key="1">
    <source>
        <dbReference type="SAM" id="Phobius"/>
    </source>
</evidence>
<gene>
    <name evidence="2" type="ORF">MEUPH1_LOCUS5916</name>
</gene>
<keyword evidence="1" id="KW-1133">Transmembrane helix</keyword>
<dbReference type="Proteomes" id="UP001160148">
    <property type="component" value="Unassembled WGS sequence"/>
</dbReference>
<sequence length="205" mass="23460">MSEILTHISQWTDQVTSSKANSLLLSLCNCEFIITLYILSNIFSITLPASKMLQGVNLDVSGDSSCITSIVQNLEDKRLNAKEYFSEIFLEAKTKMIDLDIEVKLPRITKIQNKSANTSANTPEEYYRRVLYIPLIDNILEDVRSRFLNKKTTAIFQLIEFIPANIINKSSLDVKKMIHTVIEHFIFLDININILKGEVDLWKSN</sequence>
<feature type="transmembrane region" description="Helical" evidence="1">
    <location>
        <begin position="23"/>
        <end position="43"/>
    </location>
</feature>
<keyword evidence="1" id="KW-0812">Transmembrane</keyword>
<organism evidence="2 3">
    <name type="scientific">Macrosiphum euphorbiae</name>
    <name type="common">potato aphid</name>
    <dbReference type="NCBI Taxonomy" id="13131"/>
    <lineage>
        <taxon>Eukaryota</taxon>
        <taxon>Metazoa</taxon>
        <taxon>Ecdysozoa</taxon>
        <taxon>Arthropoda</taxon>
        <taxon>Hexapoda</taxon>
        <taxon>Insecta</taxon>
        <taxon>Pterygota</taxon>
        <taxon>Neoptera</taxon>
        <taxon>Paraneoptera</taxon>
        <taxon>Hemiptera</taxon>
        <taxon>Sternorrhyncha</taxon>
        <taxon>Aphidomorpha</taxon>
        <taxon>Aphidoidea</taxon>
        <taxon>Aphididae</taxon>
        <taxon>Macrosiphini</taxon>
        <taxon>Macrosiphum</taxon>
    </lineage>
</organism>
<protein>
    <submittedName>
        <fullName evidence="2">Uncharacterized protein</fullName>
    </submittedName>
</protein>
<keyword evidence="1" id="KW-0472">Membrane</keyword>
<dbReference type="InterPro" id="IPR052958">
    <property type="entry name" value="IFN-induced_PKR_regulator"/>
</dbReference>
<proteinExistence type="predicted"/>
<dbReference type="PANTHER" id="PTHR46289">
    <property type="entry name" value="52 KDA REPRESSOR OF THE INHIBITOR OF THE PROTEIN KINASE-LIKE PROTEIN-RELATED"/>
    <property type="match status" value="1"/>
</dbReference>
<reference evidence="2 3" key="1">
    <citation type="submission" date="2023-01" db="EMBL/GenBank/DDBJ databases">
        <authorList>
            <person name="Whitehead M."/>
        </authorList>
    </citation>
    <scope>NUCLEOTIDE SEQUENCE [LARGE SCALE GENOMIC DNA]</scope>
</reference>
<dbReference type="EMBL" id="CARXXK010000001">
    <property type="protein sequence ID" value="CAI6349343.1"/>
    <property type="molecule type" value="Genomic_DNA"/>
</dbReference>
<evidence type="ECO:0000313" key="2">
    <source>
        <dbReference type="EMBL" id="CAI6349343.1"/>
    </source>
</evidence>
<comment type="caution">
    <text evidence="2">The sequence shown here is derived from an EMBL/GenBank/DDBJ whole genome shotgun (WGS) entry which is preliminary data.</text>
</comment>
<evidence type="ECO:0000313" key="3">
    <source>
        <dbReference type="Proteomes" id="UP001160148"/>
    </source>
</evidence>
<name>A0AAV0VYC2_9HEMI</name>